<dbReference type="InterPro" id="IPR027417">
    <property type="entry name" value="P-loop_NTPase"/>
</dbReference>
<dbReference type="GO" id="GO:0004016">
    <property type="term" value="F:adenylate cyclase activity"/>
    <property type="evidence" value="ECO:0007669"/>
    <property type="project" value="TreeGrafter"/>
</dbReference>
<comment type="caution">
    <text evidence="4">The sequence shown here is derived from an EMBL/GenBank/DDBJ whole genome shotgun (WGS) entry which is preliminary data.</text>
</comment>
<dbReference type="SUPFAM" id="SSF52540">
    <property type="entry name" value="P-loop containing nucleoside triphosphate hydrolases"/>
    <property type="match status" value="1"/>
</dbReference>
<evidence type="ECO:0000313" key="5">
    <source>
        <dbReference type="Proteomes" id="UP000037432"/>
    </source>
</evidence>
<dbReference type="AlphaFoldDB" id="A0A0J7YWK0"/>
<dbReference type="Gene3D" id="1.10.10.10">
    <property type="entry name" value="Winged helix-like DNA-binding domain superfamily/Winged helix DNA-binding domain"/>
    <property type="match status" value="1"/>
</dbReference>
<dbReference type="InterPro" id="IPR041664">
    <property type="entry name" value="AAA_16"/>
</dbReference>
<evidence type="ECO:0000256" key="2">
    <source>
        <dbReference type="ARBA" id="ARBA00022840"/>
    </source>
</evidence>
<name>A0A0J7YWK0_STRVR</name>
<evidence type="ECO:0000256" key="1">
    <source>
        <dbReference type="ARBA" id="ARBA00022741"/>
    </source>
</evidence>
<organism evidence="4 5">
    <name type="scientific">Streptomyces viridochromogenes</name>
    <dbReference type="NCBI Taxonomy" id="1938"/>
    <lineage>
        <taxon>Bacteria</taxon>
        <taxon>Bacillati</taxon>
        <taxon>Actinomycetota</taxon>
        <taxon>Actinomycetes</taxon>
        <taxon>Kitasatosporales</taxon>
        <taxon>Streptomycetaceae</taxon>
        <taxon>Streptomyces</taxon>
    </lineage>
</organism>
<dbReference type="Proteomes" id="UP000037432">
    <property type="component" value="Unassembled WGS sequence"/>
</dbReference>
<dbReference type="InterPro" id="IPR036388">
    <property type="entry name" value="WH-like_DNA-bd_sf"/>
</dbReference>
<dbReference type="SUPFAM" id="SSF48452">
    <property type="entry name" value="TPR-like"/>
    <property type="match status" value="1"/>
</dbReference>
<dbReference type="GO" id="GO:0005524">
    <property type="term" value="F:ATP binding"/>
    <property type="evidence" value="ECO:0007669"/>
    <property type="project" value="UniProtKB-KW"/>
</dbReference>
<dbReference type="PROSITE" id="PS50043">
    <property type="entry name" value="HTH_LUXR_2"/>
    <property type="match status" value="1"/>
</dbReference>
<evidence type="ECO:0000259" key="3">
    <source>
        <dbReference type="PROSITE" id="PS50043"/>
    </source>
</evidence>
<dbReference type="CDD" id="cd06170">
    <property type="entry name" value="LuxR_C_like"/>
    <property type="match status" value="1"/>
</dbReference>
<dbReference type="PROSITE" id="PS00622">
    <property type="entry name" value="HTH_LUXR_1"/>
    <property type="match status" value="1"/>
</dbReference>
<dbReference type="PATRIC" id="fig|1938.3.peg.9672"/>
<keyword evidence="2" id="KW-0067">ATP-binding</keyword>
<reference evidence="4 5" key="1">
    <citation type="submission" date="2015-06" db="EMBL/GenBank/DDBJ databases">
        <authorList>
            <person name="Ju K.-S."/>
            <person name="Doroghazi J.R."/>
            <person name="Metcalf W.W."/>
        </authorList>
    </citation>
    <scope>NUCLEOTIDE SEQUENCE [LARGE SCALE GENOMIC DNA]</scope>
    <source>
        <strain evidence="4 5">NRRL 3414</strain>
    </source>
</reference>
<dbReference type="EMBL" id="LFNT01000090">
    <property type="protein sequence ID" value="KMS67862.1"/>
    <property type="molecule type" value="Genomic_DNA"/>
</dbReference>
<evidence type="ECO:0000313" key="4">
    <source>
        <dbReference type="EMBL" id="KMS67862.1"/>
    </source>
</evidence>
<dbReference type="GO" id="GO:0003677">
    <property type="term" value="F:DNA binding"/>
    <property type="evidence" value="ECO:0007669"/>
    <property type="project" value="InterPro"/>
</dbReference>
<dbReference type="Pfam" id="PF00196">
    <property type="entry name" value="GerE"/>
    <property type="match status" value="1"/>
</dbReference>
<gene>
    <name evidence="4" type="ORF">ACM01_41270</name>
</gene>
<feature type="domain" description="HTH luxR-type" evidence="3">
    <location>
        <begin position="842"/>
        <end position="906"/>
    </location>
</feature>
<keyword evidence="1" id="KW-0547">Nucleotide-binding</keyword>
<dbReference type="PANTHER" id="PTHR16305">
    <property type="entry name" value="TESTICULAR SOLUBLE ADENYLYL CYCLASE"/>
    <property type="match status" value="1"/>
</dbReference>
<dbReference type="GO" id="GO:0006355">
    <property type="term" value="P:regulation of DNA-templated transcription"/>
    <property type="evidence" value="ECO:0007669"/>
    <property type="project" value="InterPro"/>
</dbReference>
<dbReference type="PANTHER" id="PTHR16305:SF35">
    <property type="entry name" value="TRANSCRIPTIONAL ACTIVATOR DOMAIN"/>
    <property type="match status" value="1"/>
</dbReference>
<dbReference type="InterPro" id="IPR016032">
    <property type="entry name" value="Sig_transdc_resp-reg_C-effctor"/>
</dbReference>
<proteinExistence type="predicted"/>
<accession>A0A0J7YWK0</accession>
<dbReference type="Pfam" id="PF13191">
    <property type="entry name" value="AAA_16"/>
    <property type="match status" value="1"/>
</dbReference>
<sequence length="906" mass="97926">MRRLLTDTAAGRGRVAVVHGPLAVGKSRLLHGFLESIDDPRTLVLRASASRQERQLPFGVLRQFFQTTQVPNSVRDELDDVLTAMTLHEGRTDPATGSFSVETFGALQRIFRLLVDLTEHSRLVIGIDNLHHVDTHSLCGLLYLLPRLRDSCSLVALTDDVGRRPTSALLRSELLQQPNLHRIELGPLTHEGTSRLIAQELGGTSAKEFAHRFTAVSGGNPLVLQNLIGDHRAGLGPFPQGYGRALLSSLFHCEPTAIAVVRALAVLGDGTPAPALARLAGVSAAEADRVLRSLDSAGLLDGRAFRHAMAAADVLDDMPAQERAELHGRAAELLYREKAPTVEVAGQLLNAESTRAAWAGDVLRDAALHCLRAHRIREAVAHLELAEQTCASAPLSAAVRARISRLKWQVEPASAAPHLASLTADAAAGHLGTHDLTDLVWALAWHGDLGTASRLLSEVRDRRTARHGHESSALQDLRFWLTSMYPAYAGERRPTARGLGMGGDPPQPNPQTAAAELADALIRGHAATIRARAEQALNTARPDTDSLWSGEVALLALLCLVYTDQLEEAADWCVRLLDDARTRGSATWLAVFTAVQAEILLRGGELQAAAERAEEALARMPAGNWGAALGLLKGCLVLAHVRTGRLDRAAAHLAQPPSETMLQSRYGLHYLYARGHYRLATGQAQSALADFLSCGKLMHKWAVQGTGPVPWRTGAAEAWLALGKQDQARLLLRDELSRLPAGGSRARGLSLRLMAAGAAGAERPRLLSEAVEVFKECGDKFGLALALADLCLAHKEAGDHRTARRVARKAWHMAKACGAEALCEEIAYKPADGRATAPVKDDQRTMSALSEQEQRVASLAGEGYTNQEIADQLFITTSTVEQHLTRVFRKLKVKRRQDLPCHLETA</sequence>
<dbReference type="SMART" id="SM00421">
    <property type="entry name" value="HTH_LUXR"/>
    <property type="match status" value="1"/>
</dbReference>
<dbReference type="InterPro" id="IPR011990">
    <property type="entry name" value="TPR-like_helical_dom_sf"/>
</dbReference>
<dbReference type="SUPFAM" id="SSF46894">
    <property type="entry name" value="C-terminal effector domain of the bipartite response regulators"/>
    <property type="match status" value="1"/>
</dbReference>
<dbReference type="PRINTS" id="PR00038">
    <property type="entry name" value="HTHLUXR"/>
</dbReference>
<dbReference type="InterPro" id="IPR000792">
    <property type="entry name" value="Tscrpt_reg_LuxR_C"/>
</dbReference>
<protein>
    <submittedName>
        <fullName evidence="4">LuxR family transcriptional regulator</fullName>
    </submittedName>
</protein>
<dbReference type="GO" id="GO:0005737">
    <property type="term" value="C:cytoplasm"/>
    <property type="evidence" value="ECO:0007669"/>
    <property type="project" value="TreeGrafter"/>
</dbReference>